<comment type="similarity">
    <text evidence="8">Belongs to the MntP (TC 9.B.29) family.</text>
</comment>
<keyword evidence="7 8" id="KW-0464">Manganese</keyword>
<keyword evidence="3 8" id="KW-0812">Transmembrane</keyword>
<organism evidence="9 10">
    <name type="scientific">Leptolinea tardivitalis</name>
    <dbReference type="NCBI Taxonomy" id="229920"/>
    <lineage>
        <taxon>Bacteria</taxon>
        <taxon>Bacillati</taxon>
        <taxon>Chloroflexota</taxon>
        <taxon>Anaerolineae</taxon>
        <taxon>Anaerolineales</taxon>
        <taxon>Anaerolineaceae</taxon>
        <taxon>Leptolinea</taxon>
    </lineage>
</organism>
<dbReference type="InterPro" id="IPR022929">
    <property type="entry name" value="Put_MntP"/>
</dbReference>
<dbReference type="InterPro" id="IPR003810">
    <property type="entry name" value="Mntp/YtaF"/>
</dbReference>
<feature type="transmembrane region" description="Helical" evidence="8">
    <location>
        <begin position="134"/>
        <end position="157"/>
    </location>
</feature>
<dbReference type="PANTHER" id="PTHR35529">
    <property type="entry name" value="MANGANESE EFFLUX PUMP MNTP-RELATED"/>
    <property type="match status" value="1"/>
</dbReference>
<dbReference type="RefSeq" id="WP_062422972.1">
    <property type="nucleotide sequence ID" value="NZ_BBYA01000012.1"/>
</dbReference>
<feature type="transmembrane region" description="Helical" evidence="8">
    <location>
        <begin position="46"/>
        <end position="65"/>
    </location>
</feature>
<keyword evidence="5 8" id="KW-0406">Ion transport</keyword>
<evidence type="ECO:0000256" key="3">
    <source>
        <dbReference type="ARBA" id="ARBA00022692"/>
    </source>
</evidence>
<reference evidence="9 10" key="1">
    <citation type="submission" date="2015-07" db="EMBL/GenBank/DDBJ databases">
        <title>Genome sequence of Leptolinea tardivitalis DSM 16556.</title>
        <authorList>
            <person name="Hemp J."/>
            <person name="Ward L.M."/>
            <person name="Pace L.A."/>
            <person name="Fischer W.W."/>
        </authorList>
    </citation>
    <scope>NUCLEOTIDE SEQUENCE [LARGE SCALE GENOMIC DNA]</scope>
    <source>
        <strain evidence="9 10">YMTK-2</strain>
    </source>
</reference>
<evidence type="ECO:0000313" key="9">
    <source>
        <dbReference type="EMBL" id="KPL74007.1"/>
    </source>
</evidence>
<keyword evidence="10" id="KW-1185">Reference proteome</keyword>
<dbReference type="STRING" id="229920.ADM99_01860"/>
<evidence type="ECO:0000256" key="7">
    <source>
        <dbReference type="ARBA" id="ARBA00023211"/>
    </source>
</evidence>
<evidence type="ECO:0000256" key="6">
    <source>
        <dbReference type="ARBA" id="ARBA00023136"/>
    </source>
</evidence>
<dbReference type="PATRIC" id="fig|229920.5.peg.3288"/>
<sequence length="190" mass="19885">MDTVSTLIISIGLAMDAFAVSLGVGTSPSDCAEASWRRVLRIASHFGLFQAGMTLFGWLAGSTIAGLISHFDHWVAFALLAWVGGRMIKEGFGPEEDCHSDDITHGKTMVVLCVATSIDALAVGLSLAMLQVNIWSTSAVIGVVTLFLSLVGGFAGHVLGSKFGQRMEVIGGVILVGIGLRILITHLMGG</sequence>
<feature type="transmembrane region" description="Helical" evidence="8">
    <location>
        <begin position="169"/>
        <end position="189"/>
    </location>
</feature>
<evidence type="ECO:0000256" key="1">
    <source>
        <dbReference type="ARBA" id="ARBA00022448"/>
    </source>
</evidence>
<name>A0A0P6WZK9_9CHLR</name>
<dbReference type="PANTHER" id="PTHR35529:SF1">
    <property type="entry name" value="MANGANESE EFFLUX PUMP MNTP-RELATED"/>
    <property type="match status" value="1"/>
</dbReference>
<evidence type="ECO:0000313" key="10">
    <source>
        <dbReference type="Proteomes" id="UP000050430"/>
    </source>
</evidence>
<dbReference type="HAMAP" id="MF_01521">
    <property type="entry name" value="MntP_pump"/>
    <property type="match status" value="1"/>
</dbReference>
<proteinExistence type="inferred from homology"/>
<dbReference type="GO" id="GO:0005384">
    <property type="term" value="F:manganese ion transmembrane transporter activity"/>
    <property type="evidence" value="ECO:0007669"/>
    <property type="project" value="UniProtKB-UniRule"/>
</dbReference>
<comment type="subcellular location">
    <subcellularLocation>
        <location evidence="8">Cell membrane</location>
        <topology evidence="8">Multi-pass membrane protein</topology>
    </subcellularLocation>
</comment>
<dbReference type="EMBL" id="LGCK01000004">
    <property type="protein sequence ID" value="KPL74007.1"/>
    <property type="molecule type" value="Genomic_DNA"/>
</dbReference>
<keyword evidence="6 8" id="KW-0472">Membrane</keyword>
<evidence type="ECO:0000256" key="4">
    <source>
        <dbReference type="ARBA" id="ARBA00022989"/>
    </source>
</evidence>
<feature type="transmembrane region" description="Helical" evidence="8">
    <location>
        <begin position="6"/>
        <end position="25"/>
    </location>
</feature>
<dbReference type="Proteomes" id="UP000050430">
    <property type="component" value="Unassembled WGS sequence"/>
</dbReference>
<keyword evidence="4 8" id="KW-1133">Transmembrane helix</keyword>
<comment type="caution">
    <text evidence="9">The sequence shown here is derived from an EMBL/GenBank/DDBJ whole genome shotgun (WGS) entry which is preliminary data.</text>
</comment>
<gene>
    <name evidence="8" type="primary">mntP</name>
    <name evidence="9" type="ORF">ADM99_01860</name>
</gene>
<evidence type="ECO:0000256" key="2">
    <source>
        <dbReference type="ARBA" id="ARBA00022475"/>
    </source>
</evidence>
<keyword evidence="1 8" id="KW-0813">Transport</keyword>
<evidence type="ECO:0000256" key="5">
    <source>
        <dbReference type="ARBA" id="ARBA00023065"/>
    </source>
</evidence>
<dbReference type="Pfam" id="PF02659">
    <property type="entry name" value="Mntp"/>
    <property type="match status" value="1"/>
</dbReference>
<comment type="function">
    <text evidence="8">Probably functions as a manganese efflux pump.</text>
</comment>
<protein>
    <recommendedName>
        <fullName evidence="8">Putative manganese efflux pump MntP</fullName>
    </recommendedName>
</protein>
<dbReference type="OrthoDB" id="9811590at2"/>
<dbReference type="GO" id="GO:0005886">
    <property type="term" value="C:plasma membrane"/>
    <property type="evidence" value="ECO:0007669"/>
    <property type="project" value="UniProtKB-SubCell"/>
</dbReference>
<keyword evidence="2 8" id="KW-1003">Cell membrane</keyword>
<dbReference type="AlphaFoldDB" id="A0A0P6WZK9"/>
<feature type="transmembrane region" description="Helical" evidence="8">
    <location>
        <begin position="109"/>
        <end position="128"/>
    </location>
</feature>
<evidence type="ECO:0000256" key="8">
    <source>
        <dbReference type="HAMAP-Rule" id="MF_01521"/>
    </source>
</evidence>
<accession>A0A0P6WZK9</accession>